<evidence type="ECO:0000256" key="2">
    <source>
        <dbReference type="ARBA" id="ARBA00012176"/>
    </source>
</evidence>
<protein>
    <recommendedName>
        <fullName evidence="2">N-acetylglucosaminylphosphatidylinositol deacetylase</fullName>
        <ecNumber evidence="2">3.5.1.89</ecNumber>
    </recommendedName>
</protein>
<dbReference type="EC" id="3.5.1.89" evidence="2"/>
<dbReference type="EMBL" id="BMAV01012390">
    <property type="protein sequence ID" value="GFY59014.1"/>
    <property type="molecule type" value="Genomic_DNA"/>
</dbReference>
<dbReference type="Gene3D" id="3.40.50.10320">
    <property type="entry name" value="LmbE-like"/>
    <property type="match status" value="1"/>
</dbReference>
<dbReference type="SUPFAM" id="SSF102588">
    <property type="entry name" value="LmbE-like"/>
    <property type="match status" value="1"/>
</dbReference>
<keyword evidence="5" id="KW-1185">Reference proteome</keyword>
<dbReference type="Proteomes" id="UP000886998">
    <property type="component" value="Unassembled WGS sequence"/>
</dbReference>
<dbReference type="PANTHER" id="PTHR12993">
    <property type="entry name" value="N-ACETYLGLUCOSAMINYL-PHOSPHATIDYLINOSITOL DE-N-ACETYLASE-RELATED"/>
    <property type="match status" value="1"/>
</dbReference>
<dbReference type="PANTHER" id="PTHR12993:SF11">
    <property type="entry name" value="N-ACETYLGLUCOSAMINYL-PHOSPHATIDYLINOSITOL DE-N-ACETYLASE"/>
    <property type="match status" value="1"/>
</dbReference>
<organism evidence="4 5">
    <name type="scientific">Trichonephila inaurata madagascariensis</name>
    <dbReference type="NCBI Taxonomy" id="2747483"/>
    <lineage>
        <taxon>Eukaryota</taxon>
        <taxon>Metazoa</taxon>
        <taxon>Ecdysozoa</taxon>
        <taxon>Arthropoda</taxon>
        <taxon>Chelicerata</taxon>
        <taxon>Arachnida</taxon>
        <taxon>Araneae</taxon>
        <taxon>Araneomorphae</taxon>
        <taxon>Entelegynae</taxon>
        <taxon>Araneoidea</taxon>
        <taxon>Nephilidae</taxon>
        <taxon>Trichonephila</taxon>
        <taxon>Trichonephila inaurata</taxon>
    </lineage>
</organism>
<gene>
    <name evidence="4" type="primary">Pigl</name>
    <name evidence="4" type="ORF">TNIN_28201</name>
</gene>
<dbReference type="GO" id="GO:0005783">
    <property type="term" value="C:endoplasmic reticulum"/>
    <property type="evidence" value="ECO:0007669"/>
    <property type="project" value="TreeGrafter"/>
</dbReference>
<dbReference type="GO" id="GO:0000225">
    <property type="term" value="F:N-acetylglucosaminylphosphatidylinositol deacetylase activity"/>
    <property type="evidence" value="ECO:0007669"/>
    <property type="project" value="UniProtKB-EC"/>
</dbReference>
<dbReference type="Pfam" id="PF02585">
    <property type="entry name" value="PIG-L"/>
    <property type="match status" value="1"/>
</dbReference>
<comment type="caution">
    <text evidence="4">The sequence shown here is derived from an EMBL/GenBank/DDBJ whole genome shotgun (WGS) entry which is preliminary data.</text>
</comment>
<accession>A0A8X7CBP6</accession>
<dbReference type="AlphaFoldDB" id="A0A8X7CBP6"/>
<dbReference type="OrthoDB" id="440160at2759"/>
<reference evidence="4" key="1">
    <citation type="submission" date="2020-08" db="EMBL/GenBank/DDBJ databases">
        <title>Multicomponent nature underlies the extraordinary mechanical properties of spider dragline silk.</title>
        <authorList>
            <person name="Kono N."/>
            <person name="Nakamura H."/>
            <person name="Mori M."/>
            <person name="Yoshida Y."/>
            <person name="Ohtoshi R."/>
            <person name="Malay A.D."/>
            <person name="Moran D.A.P."/>
            <person name="Tomita M."/>
            <person name="Numata K."/>
            <person name="Arakawa K."/>
        </authorList>
    </citation>
    <scope>NUCLEOTIDE SEQUENCE</scope>
</reference>
<name>A0A8X7CBP6_9ARAC</name>
<comment type="similarity">
    <text evidence="1">Belongs to the PIGL family.</text>
</comment>
<evidence type="ECO:0000256" key="3">
    <source>
        <dbReference type="SAM" id="Phobius"/>
    </source>
</evidence>
<dbReference type="InterPro" id="IPR024078">
    <property type="entry name" value="LmbE-like_dom_sf"/>
</dbReference>
<evidence type="ECO:0000313" key="5">
    <source>
        <dbReference type="Proteomes" id="UP000886998"/>
    </source>
</evidence>
<sequence length="264" mass="30310">MPPNLGVKIPGPMSYPAQGVKLFLTQAREFPPQFNRSKFIKDKSKVLVVTAHPDDECMFFAPTILNLLRQSCHVYLLCLSSGGFYNESSIRKEELRQSCKILGIPAGNLIIIEHSQLPDNPEVKWSRLKVSSIILKYVRHLSATVVISFDQSGVSGHLNHIAVYDGLESLIFKGLLSEDCEVYLLKSVFLFQKYLGFLIVPLLYMCVSFSFASTFHDVKTIWKSMKEHKSQFVWFRKLYIVFSQYVYMNTFIKCQNKTLVQKDM</sequence>
<keyword evidence="3" id="KW-0472">Membrane</keyword>
<feature type="transmembrane region" description="Helical" evidence="3">
    <location>
        <begin position="194"/>
        <end position="213"/>
    </location>
</feature>
<evidence type="ECO:0000256" key="1">
    <source>
        <dbReference type="ARBA" id="ARBA00006066"/>
    </source>
</evidence>
<keyword evidence="3" id="KW-1133">Transmembrane helix</keyword>
<keyword evidence="3" id="KW-0812">Transmembrane</keyword>
<proteinExistence type="inferred from homology"/>
<evidence type="ECO:0000313" key="4">
    <source>
        <dbReference type="EMBL" id="GFY59014.1"/>
    </source>
</evidence>
<dbReference type="InterPro" id="IPR003737">
    <property type="entry name" value="GlcNAc_PI_deacetylase-related"/>
</dbReference>